<dbReference type="FunFam" id="1.20.58.340:FF:000004">
    <property type="entry name" value="Magnesium transport protein CorA"/>
    <property type="match status" value="1"/>
</dbReference>
<comment type="subcellular location">
    <subcellularLocation>
        <location evidence="1">Cell membrane</location>
        <topology evidence="1">Multi-pass membrane protein</topology>
    </subcellularLocation>
</comment>
<evidence type="ECO:0000256" key="8">
    <source>
        <dbReference type="ARBA" id="ARBA00023065"/>
    </source>
</evidence>
<evidence type="ECO:0000256" key="3">
    <source>
        <dbReference type="ARBA" id="ARBA00022448"/>
    </source>
</evidence>
<dbReference type="Proteomes" id="UP000011713">
    <property type="component" value="Unassembled WGS sequence"/>
</dbReference>
<keyword evidence="3" id="KW-0813">Transport</keyword>
<dbReference type="eggNOG" id="ENOG502R8TN">
    <property type="taxonomic scope" value="Eukaryota"/>
</dbReference>
<dbReference type="SUPFAM" id="SSF143865">
    <property type="entry name" value="CorA soluble domain-like"/>
    <property type="match status" value="1"/>
</dbReference>
<proteinExistence type="inferred from homology"/>
<dbReference type="InterPro" id="IPR002523">
    <property type="entry name" value="MgTranspt_CorA/ZnTranspt_ZntB"/>
</dbReference>
<evidence type="ECO:0000256" key="2">
    <source>
        <dbReference type="ARBA" id="ARBA00009765"/>
    </source>
</evidence>
<dbReference type="PANTHER" id="PTHR46494">
    <property type="entry name" value="CORA FAMILY METAL ION TRANSPORTER (EUROFUNG)"/>
    <property type="match status" value="1"/>
</dbReference>
<dbReference type="Gene3D" id="1.20.58.340">
    <property type="entry name" value="Magnesium transport protein CorA, transmembrane region"/>
    <property type="match status" value="2"/>
</dbReference>
<evidence type="ECO:0000256" key="7">
    <source>
        <dbReference type="ARBA" id="ARBA00022989"/>
    </source>
</evidence>
<evidence type="ECO:0000256" key="1">
    <source>
        <dbReference type="ARBA" id="ARBA00004651"/>
    </source>
</evidence>
<evidence type="ECO:0000256" key="4">
    <source>
        <dbReference type="ARBA" id="ARBA00022475"/>
    </source>
</evidence>
<keyword evidence="14" id="KW-1185">Reference proteome</keyword>
<dbReference type="CDD" id="cd12822">
    <property type="entry name" value="TmCorA-like"/>
    <property type="match status" value="1"/>
</dbReference>
<dbReference type="STRING" id="559515.M4BGV1"/>
<dbReference type="GO" id="GO:0015095">
    <property type="term" value="F:magnesium ion transmembrane transporter activity"/>
    <property type="evidence" value="ECO:0007669"/>
    <property type="project" value="TreeGrafter"/>
</dbReference>
<dbReference type="AlphaFoldDB" id="M4BGV1"/>
<dbReference type="GO" id="GO:0005886">
    <property type="term" value="C:plasma membrane"/>
    <property type="evidence" value="ECO:0007669"/>
    <property type="project" value="UniProtKB-SubCell"/>
</dbReference>
<dbReference type="InterPro" id="IPR045863">
    <property type="entry name" value="CorA_TM1_TM2"/>
</dbReference>
<accession>M4BGV1</accession>
<dbReference type="VEuPathDB" id="FungiDB:HpaG805626"/>
<evidence type="ECO:0008006" key="15">
    <source>
        <dbReference type="Google" id="ProtNLM"/>
    </source>
</evidence>
<dbReference type="EMBL" id="JH598246">
    <property type="status" value="NOT_ANNOTATED_CDS"/>
    <property type="molecule type" value="Genomic_DNA"/>
</dbReference>
<keyword evidence="7 12" id="KW-1133">Transmembrane helix</keyword>
<evidence type="ECO:0000256" key="12">
    <source>
        <dbReference type="SAM" id="Phobius"/>
    </source>
</evidence>
<protein>
    <recommendedName>
        <fullName evidence="15">Magnesium transporter</fullName>
    </recommendedName>
</protein>
<evidence type="ECO:0000313" key="13">
    <source>
        <dbReference type="EnsemblProtists" id="HpaP805626"/>
    </source>
</evidence>
<dbReference type="EnsemblProtists" id="HpaT805626">
    <property type="protein sequence ID" value="HpaP805626"/>
    <property type="gene ID" value="HpaG805626"/>
</dbReference>
<reference evidence="14" key="1">
    <citation type="journal article" date="2010" name="Science">
        <title>Signatures of adaptation to obligate biotrophy in the Hyaloperonospora arabidopsidis genome.</title>
        <authorList>
            <person name="Baxter L."/>
            <person name="Tripathy S."/>
            <person name="Ishaque N."/>
            <person name="Boot N."/>
            <person name="Cabral A."/>
            <person name="Kemen E."/>
            <person name="Thines M."/>
            <person name="Ah-Fong A."/>
            <person name="Anderson R."/>
            <person name="Badejoko W."/>
            <person name="Bittner-Eddy P."/>
            <person name="Boore J.L."/>
            <person name="Chibucos M.C."/>
            <person name="Coates M."/>
            <person name="Dehal P."/>
            <person name="Delehaunty K."/>
            <person name="Dong S."/>
            <person name="Downton P."/>
            <person name="Dumas B."/>
            <person name="Fabro G."/>
            <person name="Fronick C."/>
            <person name="Fuerstenberg S.I."/>
            <person name="Fulton L."/>
            <person name="Gaulin E."/>
            <person name="Govers F."/>
            <person name="Hughes L."/>
            <person name="Humphray S."/>
            <person name="Jiang R.H."/>
            <person name="Judelson H."/>
            <person name="Kamoun S."/>
            <person name="Kyung K."/>
            <person name="Meijer H."/>
            <person name="Minx P."/>
            <person name="Morris P."/>
            <person name="Nelson J."/>
            <person name="Phuntumart V."/>
            <person name="Qutob D."/>
            <person name="Rehmany A."/>
            <person name="Rougon-Cardoso A."/>
            <person name="Ryden P."/>
            <person name="Torto-Alalibo T."/>
            <person name="Studholme D."/>
            <person name="Wang Y."/>
            <person name="Win J."/>
            <person name="Wood J."/>
            <person name="Clifton S.W."/>
            <person name="Rogers J."/>
            <person name="Van den Ackerveken G."/>
            <person name="Jones J.D."/>
            <person name="McDowell J.M."/>
            <person name="Beynon J."/>
            <person name="Tyler B.M."/>
        </authorList>
    </citation>
    <scope>NUCLEOTIDE SEQUENCE [LARGE SCALE GENOMIC DNA]</scope>
    <source>
        <strain evidence="14">Emoy2</strain>
    </source>
</reference>
<reference evidence="13" key="2">
    <citation type="submission" date="2015-06" db="UniProtKB">
        <authorList>
            <consortium name="EnsemblProtists"/>
        </authorList>
    </citation>
    <scope>IDENTIFICATION</scope>
    <source>
        <strain evidence="13">Emoy2</strain>
    </source>
</reference>
<name>M4BGV1_HYAAE</name>
<keyword evidence="4" id="KW-1003">Cell membrane</keyword>
<dbReference type="GO" id="GO:0015087">
    <property type="term" value="F:cobalt ion transmembrane transporter activity"/>
    <property type="evidence" value="ECO:0007669"/>
    <property type="project" value="TreeGrafter"/>
</dbReference>
<sequence length="306" mass="35803">MLAIKYRLHPLVIEDTIKGHERPKFDRYDGHLFIVFPVLGMRVTSDKGPSLERRRSRLCSDSRGTPLPSFVKEKRGSLYRIMSMAPVETEEEEENPLKLCVEHVFVFIINNDTVITVKNEGGSEIWAELNRRLAVPYSKLRHNNANFLVYSVLDVIVDQRHRFELRSLRLLKNELFGLPRFLKPAREVLKSIIESKDFDATVTAYVRDVHDHVVQVLDDIEQQLQMCRQLTEDYRDAKTTQMNYVIYTLITVTTVFLSGQFLTGVYGMNFDDMPELHERYGYALFWILAIAIAAALQFYFRYKQWI</sequence>
<evidence type="ECO:0000313" key="14">
    <source>
        <dbReference type="Proteomes" id="UP000011713"/>
    </source>
</evidence>
<comment type="similarity">
    <text evidence="2">Belongs to the CorA metal ion transporter (MIT) (TC 1.A.35) family.</text>
</comment>
<dbReference type="Gene3D" id="3.30.460.20">
    <property type="entry name" value="CorA soluble domain-like"/>
    <property type="match status" value="1"/>
</dbReference>
<keyword evidence="9 12" id="KW-0472">Membrane</keyword>
<evidence type="ECO:0000256" key="5">
    <source>
        <dbReference type="ARBA" id="ARBA00022692"/>
    </source>
</evidence>
<feature type="transmembrane region" description="Helical" evidence="12">
    <location>
        <begin position="280"/>
        <end position="300"/>
    </location>
</feature>
<organism evidence="13 14">
    <name type="scientific">Hyaloperonospora arabidopsidis (strain Emoy2)</name>
    <name type="common">Downy mildew agent</name>
    <name type="synonym">Peronospora arabidopsidis</name>
    <dbReference type="NCBI Taxonomy" id="559515"/>
    <lineage>
        <taxon>Eukaryota</taxon>
        <taxon>Sar</taxon>
        <taxon>Stramenopiles</taxon>
        <taxon>Oomycota</taxon>
        <taxon>Peronosporomycetes</taxon>
        <taxon>Peronosporales</taxon>
        <taxon>Peronosporaceae</taxon>
        <taxon>Hyaloperonospora</taxon>
    </lineage>
</organism>
<evidence type="ECO:0000256" key="6">
    <source>
        <dbReference type="ARBA" id="ARBA00022842"/>
    </source>
</evidence>
<comment type="catalytic activity">
    <reaction evidence="10">
        <text>Mg(2+)(in) = Mg(2+)(out)</text>
        <dbReference type="Rhea" id="RHEA:29827"/>
        <dbReference type="ChEBI" id="CHEBI:18420"/>
    </reaction>
</comment>
<evidence type="ECO:0000256" key="10">
    <source>
        <dbReference type="ARBA" id="ARBA00034269"/>
    </source>
</evidence>
<dbReference type="Pfam" id="PF01544">
    <property type="entry name" value="CorA"/>
    <property type="match status" value="1"/>
</dbReference>
<dbReference type="SUPFAM" id="SSF144083">
    <property type="entry name" value="Magnesium transport protein CorA, transmembrane region"/>
    <property type="match status" value="1"/>
</dbReference>
<dbReference type="GO" id="GO:0000287">
    <property type="term" value="F:magnesium ion binding"/>
    <property type="evidence" value="ECO:0007669"/>
    <property type="project" value="TreeGrafter"/>
</dbReference>
<keyword evidence="6" id="KW-0460">Magnesium</keyword>
<comment type="function">
    <text evidence="11">Mediates influx of magnesium ions. Alternates between open and closed states. Activated by low cytoplasmic Mg(2+) levels. Inactive when cytoplasmic Mg(2+) levels are high.</text>
</comment>
<dbReference type="InParanoid" id="M4BGV1"/>
<dbReference type="InterPro" id="IPR045861">
    <property type="entry name" value="CorA_cytoplasmic_dom"/>
</dbReference>
<evidence type="ECO:0000256" key="9">
    <source>
        <dbReference type="ARBA" id="ARBA00023136"/>
    </source>
</evidence>
<keyword evidence="8" id="KW-0406">Ion transport</keyword>
<feature type="transmembrane region" description="Helical" evidence="12">
    <location>
        <begin position="244"/>
        <end position="268"/>
    </location>
</feature>
<dbReference type="PANTHER" id="PTHR46494:SF1">
    <property type="entry name" value="CORA FAMILY METAL ION TRANSPORTER (EUROFUNG)"/>
    <property type="match status" value="1"/>
</dbReference>
<dbReference type="HOGENOM" id="CLU_922778_0_0_1"/>
<keyword evidence="5 12" id="KW-0812">Transmembrane</keyword>
<dbReference type="GO" id="GO:0050897">
    <property type="term" value="F:cobalt ion binding"/>
    <property type="evidence" value="ECO:0007669"/>
    <property type="project" value="TreeGrafter"/>
</dbReference>
<dbReference type="OMA" id="TIKGHER"/>
<evidence type="ECO:0000256" key="11">
    <source>
        <dbReference type="ARBA" id="ARBA00045497"/>
    </source>
</evidence>